<comment type="caution">
    <text evidence="2">The sequence shown here is derived from an EMBL/GenBank/DDBJ whole genome shotgun (WGS) entry which is preliminary data.</text>
</comment>
<dbReference type="SUPFAM" id="SSF48576">
    <property type="entry name" value="Terpenoid synthases"/>
    <property type="match status" value="1"/>
</dbReference>
<organism evidence="2 3">
    <name type="scientific">Streptomyces xanthophaeus</name>
    <dbReference type="NCBI Taxonomy" id="67385"/>
    <lineage>
        <taxon>Bacteria</taxon>
        <taxon>Bacillati</taxon>
        <taxon>Actinomycetota</taxon>
        <taxon>Actinomycetes</taxon>
        <taxon>Kitasatosporales</taxon>
        <taxon>Streptomycetaceae</taxon>
        <taxon>Streptomyces</taxon>
    </lineage>
</organism>
<dbReference type="Proteomes" id="UP000600026">
    <property type="component" value="Unassembled WGS sequence"/>
</dbReference>
<dbReference type="OrthoDB" id="4601928at2"/>
<evidence type="ECO:0000313" key="2">
    <source>
        <dbReference type="EMBL" id="GHI83899.1"/>
    </source>
</evidence>
<keyword evidence="1" id="KW-0808">Transferase</keyword>
<dbReference type="RefSeq" id="WP_037893704.1">
    <property type="nucleotide sequence ID" value="NZ_BNEE01000004.1"/>
</dbReference>
<dbReference type="GO" id="GO:0004659">
    <property type="term" value="F:prenyltransferase activity"/>
    <property type="evidence" value="ECO:0007669"/>
    <property type="project" value="InterPro"/>
</dbReference>
<sequence length="336" mass="35729">MNSTSYLDLHRQLSEEIETEVAAALAGMDASSRATGNAVAALLRHRQLRHPLSVLPLLVHAVETGNPRPALPLSAVHLLWWTSACYLDDLADGHGVDLSCALSGNEALLASVVAGNILPLQIIQSERIPEAVRGALTAEFANCGVMAADGQIADMRGAVVRATRESVVATYRGKSGAPFGMITAMAAILSGATGERIALWREFGYVFGILWQLFNDQEDILSGRNEDLLNGTVTYLLACAAEDAPPVSRAHILGLCAAAGGSRPARSALAEILRGPALLRRYAEDLDAFRDEAHRLLRQLGGDEGYLPVLRRLVDHSAQMLLEADRVPAGAAPGGF</sequence>
<dbReference type="GO" id="GO:0008299">
    <property type="term" value="P:isoprenoid biosynthetic process"/>
    <property type="evidence" value="ECO:0007669"/>
    <property type="project" value="InterPro"/>
</dbReference>
<dbReference type="InterPro" id="IPR000092">
    <property type="entry name" value="Polyprenyl_synt"/>
</dbReference>
<dbReference type="Gene3D" id="1.10.600.10">
    <property type="entry name" value="Farnesyl Diphosphate Synthase"/>
    <property type="match status" value="1"/>
</dbReference>
<accession>A0A919LGY9</accession>
<gene>
    <name evidence="2" type="ORF">Sxan_12630</name>
</gene>
<dbReference type="EMBL" id="BNEE01000004">
    <property type="protein sequence ID" value="GHI83899.1"/>
    <property type="molecule type" value="Genomic_DNA"/>
</dbReference>
<dbReference type="Pfam" id="PF00348">
    <property type="entry name" value="polyprenyl_synt"/>
    <property type="match status" value="1"/>
</dbReference>
<proteinExistence type="inferred from homology"/>
<name>A0A919LGY9_9ACTN</name>
<comment type="similarity">
    <text evidence="1">Belongs to the FPP/GGPP synthase family.</text>
</comment>
<evidence type="ECO:0008006" key="4">
    <source>
        <dbReference type="Google" id="ProtNLM"/>
    </source>
</evidence>
<dbReference type="AlphaFoldDB" id="A0A919LGY9"/>
<evidence type="ECO:0000313" key="3">
    <source>
        <dbReference type="Proteomes" id="UP000600026"/>
    </source>
</evidence>
<evidence type="ECO:0000256" key="1">
    <source>
        <dbReference type="RuleBase" id="RU004466"/>
    </source>
</evidence>
<dbReference type="InterPro" id="IPR008949">
    <property type="entry name" value="Isoprenoid_synthase_dom_sf"/>
</dbReference>
<reference evidence="2" key="1">
    <citation type="submission" date="2020-09" db="EMBL/GenBank/DDBJ databases">
        <title>Whole genome shotgun sequence of Streptomyces xanthophaeus NBRC 12829.</title>
        <authorList>
            <person name="Komaki H."/>
            <person name="Tamura T."/>
        </authorList>
    </citation>
    <scope>NUCLEOTIDE SEQUENCE</scope>
    <source>
        <strain evidence="2">NBRC 12829</strain>
    </source>
</reference>
<keyword evidence="3" id="KW-1185">Reference proteome</keyword>
<protein>
    <recommendedName>
        <fullName evidence="4">Polyprenyl synthetase family protein</fullName>
    </recommendedName>
</protein>